<reference evidence="2 3" key="1">
    <citation type="submission" date="2018-08" db="EMBL/GenBank/DDBJ databases">
        <title>Recombination of ecologically and evolutionarily significant loci maintains genetic cohesion in the Pseudomonas syringae species complex.</title>
        <authorList>
            <person name="Dillon M."/>
            <person name="Thakur S."/>
            <person name="Almeida R.N.D."/>
            <person name="Weir B.S."/>
            <person name="Guttman D.S."/>
        </authorList>
    </citation>
    <scope>NUCLEOTIDE SEQUENCE [LARGE SCALE GENOMIC DNA]</scope>
    <source>
        <strain evidence="2 3">1449B</strain>
    </source>
</reference>
<sequence>MVGISRAGSSGTYFGGQTESEPARARDSSSASPSNSPQVPHPSTVPAGRERLLQRSTALSSLSRERLEQSFPTAEEARARNRQQANSIVQALVESGANLNHFRTMFRNAMNKDAVSFSQVEHDILIQHFPDMRTTGISSDSVLANELREAVRQAVRADR</sequence>
<gene>
    <name evidence="2" type="ORF">ALP21_200206</name>
</gene>
<organism evidence="2 3">
    <name type="scientific">Pseudomonas savastanoi pv. phaseolicola</name>
    <name type="common">Pseudomonas syringae pv. phaseolicola</name>
    <dbReference type="NCBI Taxonomy" id="319"/>
    <lineage>
        <taxon>Bacteria</taxon>
        <taxon>Pseudomonadati</taxon>
        <taxon>Pseudomonadota</taxon>
        <taxon>Gammaproteobacteria</taxon>
        <taxon>Pseudomonadales</taxon>
        <taxon>Pseudomonadaceae</taxon>
        <taxon>Pseudomonas</taxon>
    </lineage>
</organism>
<feature type="compositionally biased region" description="Polar residues" evidence="1">
    <location>
        <begin position="7"/>
        <end position="18"/>
    </location>
</feature>
<name>A0A7Z6USW8_PSESH</name>
<dbReference type="Gene3D" id="1.20.1280.110">
    <property type="match status" value="1"/>
</dbReference>
<evidence type="ECO:0000313" key="3">
    <source>
        <dbReference type="Proteomes" id="UP000267078"/>
    </source>
</evidence>
<evidence type="ECO:0000256" key="1">
    <source>
        <dbReference type="SAM" id="MobiDB-lite"/>
    </source>
</evidence>
<accession>A0A7Z6USW8</accession>
<evidence type="ECO:0008006" key="4">
    <source>
        <dbReference type="Google" id="ProtNLM"/>
    </source>
</evidence>
<feature type="compositionally biased region" description="Low complexity" evidence="1">
    <location>
        <begin position="28"/>
        <end position="37"/>
    </location>
</feature>
<evidence type="ECO:0000313" key="2">
    <source>
        <dbReference type="EMBL" id="RMU85250.1"/>
    </source>
</evidence>
<dbReference type="EMBL" id="RBUI01000140">
    <property type="protein sequence ID" value="RMU85250.1"/>
    <property type="molecule type" value="Genomic_DNA"/>
</dbReference>
<dbReference type="Proteomes" id="UP000267078">
    <property type="component" value="Unassembled WGS sequence"/>
</dbReference>
<protein>
    <recommendedName>
        <fullName evidence="4">Effector protein hopAB1</fullName>
    </recommendedName>
</protein>
<proteinExistence type="predicted"/>
<dbReference type="AlphaFoldDB" id="A0A7Z6USW8"/>
<feature type="region of interest" description="Disordered" evidence="1">
    <location>
        <begin position="1"/>
        <end position="83"/>
    </location>
</feature>
<comment type="caution">
    <text evidence="2">The sequence shown here is derived from an EMBL/GenBank/DDBJ whole genome shotgun (WGS) entry which is preliminary data.</text>
</comment>